<dbReference type="RefSeq" id="WP_149432773.1">
    <property type="nucleotide sequence ID" value="NZ_VLNY01000017.1"/>
</dbReference>
<organism evidence="4 5">
    <name type="scientific">Antrihabitans cavernicola</name>
    <dbReference type="NCBI Taxonomy" id="2495913"/>
    <lineage>
        <taxon>Bacteria</taxon>
        <taxon>Bacillati</taxon>
        <taxon>Actinomycetota</taxon>
        <taxon>Actinomycetes</taxon>
        <taxon>Mycobacteriales</taxon>
        <taxon>Nocardiaceae</taxon>
        <taxon>Antrihabitans</taxon>
    </lineage>
</organism>
<dbReference type="PRINTS" id="PR00040">
    <property type="entry name" value="HTHMERR"/>
</dbReference>
<dbReference type="Pfam" id="PF13411">
    <property type="entry name" value="MerR_1"/>
    <property type="match status" value="1"/>
</dbReference>
<dbReference type="GO" id="GO:0003700">
    <property type="term" value="F:DNA-binding transcription factor activity"/>
    <property type="evidence" value="ECO:0007669"/>
    <property type="project" value="InterPro"/>
</dbReference>
<evidence type="ECO:0000259" key="3">
    <source>
        <dbReference type="PROSITE" id="PS50937"/>
    </source>
</evidence>
<dbReference type="EMBL" id="VLNY01000017">
    <property type="protein sequence ID" value="KAA0018512.1"/>
    <property type="molecule type" value="Genomic_DNA"/>
</dbReference>
<proteinExistence type="predicted"/>
<keyword evidence="5" id="KW-1185">Reference proteome</keyword>
<name>A0A5A7S5Q8_9NOCA</name>
<dbReference type="OrthoDB" id="9809391at2"/>
<protein>
    <submittedName>
        <fullName evidence="4">MerR family transcriptional regulator</fullName>
    </submittedName>
</protein>
<feature type="domain" description="HTH merR-type" evidence="3">
    <location>
        <begin position="9"/>
        <end position="75"/>
    </location>
</feature>
<dbReference type="AlphaFoldDB" id="A0A5A7S5Q8"/>
<dbReference type="PANTHER" id="PTHR30204">
    <property type="entry name" value="REDOX-CYCLING DRUG-SENSING TRANSCRIPTIONAL ACTIVATOR SOXR"/>
    <property type="match status" value="1"/>
</dbReference>
<dbReference type="InterPro" id="IPR000551">
    <property type="entry name" value="MerR-type_HTH_dom"/>
</dbReference>
<reference evidence="4 5" key="1">
    <citation type="submission" date="2019-07" db="EMBL/GenBank/DDBJ databases">
        <title>Rhodococcus cavernicolus sp. nov., isolated from a cave.</title>
        <authorList>
            <person name="Lee S.D."/>
        </authorList>
    </citation>
    <scope>NUCLEOTIDE SEQUENCE [LARGE SCALE GENOMIC DNA]</scope>
    <source>
        <strain evidence="4 5">C1-24</strain>
    </source>
</reference>
<sequence>MRREDEQRQVGDVAKATGLTVRALHHYEELGLLSPSRDASGRRRYSSADLQQLHRVVALRGFGLSLAEIAATLSGSGPDPRELVRRQLEQNAERLATERRLRQRLMTLLDVLDRHAESSTVEFIDVIEEMLTMENSYSPEQLEQMAKQRRDLLERLTPEQLEQMNQQRREFLERLSPDELAELQRRRPGFERP</sequence>
<dbReference type="PANTHER" id="PTHR30204:SF96">
    <property type="entry name" value="CHROMOSOME-ANCHORING PROTEIN RACA"/>
    <property type="match status" value="1"/>
</dbReference>
<dbReference type="SUPFAM" id="SSF46955">
    <property type="entry name" value="Putative DNA-binding domain"/>
    <property type="match status" value="1"/>
</dbReference>
<evidence type="ECO:0000313" key="4">
    <source>
        <dbReference type="EMBL" id="KAA0018512.1"/>
    </source>
</evidence>
<evidence type="ECO:0000313" key="5">
    <source>
        <dbReference type="Proteomes" id="UP000322244"/>
    </source>
</evidence>
<dbReference type="InterPro" id="IPR047057">
    <property type="entry name" value="MerR_fam"/>
</dbReference>
<dbReference type="SMART" id="SM00422">
    <property type="entry name" value="HTH_MERR"/>
    <property type="match status" value="1"/>
</dbReference>
<evidence type="ECO:0000256" key="2">
    <source>
        <dbReference type="SAM" id="MobiDB-lite"/>
    </source>
</evidence>
<gene>
    <name evidence="4" type="ORF">FOY51_23830</name>
</gene>
<dbReference type="Proteomes" id="UP000322244">
    <property type="component" value="Unassembled WGS sequence"/>
</dbReference>
<feature type="region of interest" description="Disordered" evidence="2">
    <location>
        <begin position="170"/>
        <end position="193"/>
    </location>
</feature>
<accession>A0A5A7S5Q8</accession>
<dbReference type="PROSITE" id="PS00552">
    <property type="entry name" value="HTH_MERR_1"/>
    <property type="match status" value="1"/>
</dbReference>
<dbReference type="GO" id="GO:0003677">
    <property type="term" value="F:DNA binding"/>
    <property type="evidence" value="ECO:0007669"/>
    <property type="project" value="UniProtKB-KW"/>
</dbReference>
<dbReference type="InterPro" id="IPR009061">
    <property type="entry name" value="DNA-bd_dom_put_sf"/>
</dbReference>
<keyword evidence="1" id="KW-0238">DNA-binding</keyword>
<evidence type="ECO:0000256" key="1">
    <source>
        <dbReference type="ARBA" id="ARBA00023125"/>
    </source>
</evidence>
<comment type="caution">
    <text evidence="4">The sequence shown here is derived from an EMBL/GenBank/DDBJ whole genome shotgun (WGS) entry which is preliminary data.</text>
</comment>
<dbReference type="Gene3D" id="1.10.1660.10">
    <property type="match status" value="1"/>
</dbReference>
<dbReference type="PROSITE" id="PS50937">
    <property type="entry name" value="HTH_MERR_2"/>
    <property type="match status" value="1"/>
</dbReference>